<comment type="cofactor">
    <cofactor evidence="1">
        <name>Zn(2+)</name>
        <dbReference type="ChEBI" id="CHEBI:29105"/>
    </cofactor>
</comment>
<gene>
    <name evidence="9" type="primary">MMEL1</name>
</gene>
<dbReference type="AlphaFoldDB" id="A0A670IJU2"/>
<dbReference type="Pfam" id="PF05649">
    <property type="entry name" value="Peptidase_M13_N"/>
    <property type="match status" value="1"/>
</dbReference>
<dbReference type="GO" id="GO:0005886">
    <property type="term" value="C:plasma membrane"/>
    <property type="evidence" value="ECO:0007669"/>
    <property type="project" value="TreeGrafter"/>
</dbReference>
<keyword evidence="5" id="KW-0862">Zinc</keyword>
<sequence length="684" mass="78961">NIFANIKKNCSSLCQPTSARIIQNMDPTAEPCQNFYQYACGGWLSRHVIPETSSRYNIFDTLRDELEIILKGVLETPEQEDREAFQKAKMLYRSCMNESIIEQRDSLPLLEVLQTVGGWPVASADWNITNGNKELALLNFQYNARVLIDMFVWHDDRDSTYFQYMVLIAKMIREDMNMSKDDNFVQEEMRKVMEFETDVANATVPTEERHDVTLLYNKMTVAELQEKFELNLVGQMGLWARQWGSCCGCNGGGFNWTLFIQNVMSSVNIEISPNEEVVVHGMPYLRELKAVVASYSASTIQNYLVWRLVLDRVSGLSRRFKEARANYRKALYGMMLEEARWRECVSYVNTNMENAVGALYVRETFAGKSKSMVRDLIEKIREVFIETLDELQWMDEASKGKAREKVTAIREQIGYPDYILEGQNEKLDREYTNLNFSEHEYFQNILQNLQHGAQKSLRKLREKVDQDLWLIGAAVVNAFYSPNRNQIVFPAGILQPPFFSKHQPQALNFGGIGMVIGHEITHGFDDNGRNFDKEGNMFDWWSNFSATHFKEQSRCMIYQYGNYTWELAGGQNVSGINTLGENIADNGGVRQAYKAYLKWVAKEGQEPRLPGLDLTHNQLFFLNFAQVWCGSYRPEYASQSIKTDVHSPLKYRVMGSLQNFEAFSEVFHCKKGTAMHPTEKCRIW</sequence>
<keyword evidence="2" id="KW-0645">Protease</keyword>
<evidence type="ECO:0000313" key="10">
    <source>
        <dbReference type="Proteomes" id="UP000472272"/>
    </source>
</evidence>
<evidence type="ECO:0000313" key="9">
    <source>
        <dbReference type="Ensembl" id="ENSPMRP00000012333.1"/>
    </source>
</evidence>
<evidence type="ECO:0000256" key="6">
    <source>
        <dbReference type="ARBA" id="ARBA00023049"/>
    </source>
</evidence>
<evidence type="ECO:0000256" key="5">
    <source>
        <dbReference type="ARBA" id="ARBA00022833"/>
    </source>
</evidence>
<feature type="domain" description="Peptidase M13 N-terminal" evidence="8">
    <location>
        <begin position="160"/>
        <end position="416"/>
    </location>
</feature>
<reference evidence="9" key="3">
    <citation type="submission" date="2025-09" db="UniProtKB">
        <authorList>
            <consortium name="Ensembl"/>
        </authorList>
    </citation>
    <scope>IDENTIFICATION</scope>
</reference>
<keyword evidence="3" id="KW-0479">Metal-binding</keyword>
<dbReference type="Gene3D" id="3.40.390.10">
    <property type="entry name" value="Collagenase (Catalytic Domain)"/>
    <property type="match status" value="1"/>
</dbReference>
<keyword evidence="6" id="KW-0482">Metalloprotease</keyword>
<name>A0A670IJU2_PODMU</name>
<organism evidence="9 10">
    <name type="scientific">Podarcis muralis</name>
    <name type="common">Wall lizard</name>
    <name type="synonym">Lacerta muralis</name>
    <dbReference type="NCBI Taxonomy" id="64176"/>
    <lineage>
        <taxon>Eukaryota</taxon>
        <taxon>Metazoa</taxon>
        <taxon>Chordata</taxon>
        <taxon>Craniata</taxon>
        <taxon>Vertebrata</taxon>
        <taxon>Euteleostomi</taxon>
        <taxon>Lepidosauria</taxon>
        <taxon>Squamata</taxon>
        <taxon>Bifurcata</taxon>
        <taxon>Unidentata</taxon>
        <taxon>Episquamata</taxon>
        <taxon>Laterata</taxon>
        <taxon>Lacertibaenia</taxon>
        <taxon>Lacertidae</taxon>
        <taxon>Podarcis</taxon>
    </lineage>
</organism>
<dbReference type="PRINTS" id="PR00786">
    <property type="entry name" value="NEPRILYSIN"/>
</dbReference>
<dbReference type="GO" id="GO:0046872">
    <property type="term" value="F:metal ion binding"/>
    <property type="evidence" value="ECO:0007669"/>
    <property type="project" value="UniProtKB-KW"/>
</dbReference>
<dbReference type="PANTHER" id="PTHR11733:SF141">
    <property type="entry name" value="MEMBRANE METALLO-ENDOPEPTIDASE-LIKE 1"/>
    <property type="match status" value="1"/>
</dbReference>
<dbReference type="InterPro" id="IPR024079">
    <property type="entry name" value="MetalloPept_cat_dom_sf"/>
</dbReference>
<dbReference type="Pfam" id="PF01431">
    <property type="entry name" value="Peptidase_M13"/>
    <property type="match status" value="1"/>
</dbReference>
<dbReference type="CDD" id="cd08662">
    <property type="entry name" value="M13"/>
    <property type="match status" value="1"/>
</dbReference>
<dbReference type="GO" id="GO:0004222">
    <property type="term" value="F:metalloendopeptidase activity"/>
    <property type="evidence" value="ECO:0007669"/>
    <property type="project" value="InterPro"/>
</dbReference>
<dbReference type="Gene3D" id="1.10.1380.10">
    <property type="entry name" value="Neutral endopeptidase , domain2"/>
    <property type="match status" value="2"/>
</dbReference>
<proteinExistence type="predicted"/>
<dbReference type="Ensembl" id="ENSPMRT00000013164.1">
    <property type="protein sequence ID" value="ENSPMRP00000012333.1"/>
    <property type="gene ID" value="ENSPMRG00000007607.1"/>
</dbReference>
<dbReference type="InterPro" id="IPR008753">
    <property type="entry name" value="Peptidase_M13_N"/>
</dbReference>
<evidence type="ECO:0000256" key="4">
    <source>
        <dbReference type="ARBA" id="ARBA00022801"/>
    </source>
</evidence>
<reference evidence="9" key="2">
    <citation type="submission" date="2025-08" db="UniProtKB">
        <authorList>
            <consortium name="Ensembl"/>
        </authorList>
    </citation>
    <scope>IDENTIFICATION</scope>
</reference>
<dbReference type="Proteomes" id="UP000472272">
    <property type="component" value="Chromosome 8"/>
</dbReference>
<reference evidence="9 10" key="1">
    <citation type="journal article" date="2019" name="Proc. Natl. Acad. Sci. U.S.A.">
        <title>Regulatory changes in pterin and carotenoid genes underlie balanced color polymorphisms in the wall lizard.</title>
        <authorList>
            <person name="Andrade P."/>
            <person name="Pinho C."/>
            <person name="Perez I de Lanuza G."/>
            <person name="Afonso S."/>
            <person name="Brejcha J."/>
            <person name="Rubin C.J."/>
            <person name="Wallerman O."/>
            <person name="Pereira P."/>
            <person name="Sabatino S.J."/>
            <person name="Bellati A."/>
            <person name="Pellitteri-Rosa D."/>
            <person name="Bosakova Z."/>
            <person name="Bunikis I."/>
            <person name="Carretero M.A."/>
            <person name="Feiner N."/>
            <person name="Marsik P."/>
            <person name="Pauperio F."/>
            <person name="Salvi D."/>
            <person name="Soler L."/>
            <person name="While G.M."/>
            <person name="Uller T."/>
            <person name="Font E."/>
            <person name="Andersson L."/>
            <person name="Carneiro M."/>
        </authorList>
    </citation>
    <scope>NUCLEOTIDE SEQUENCE</scope>
</reference>
<evidence type="ECO:0000256" key="1">
    <source>
        <dbReference type="ARBA" id="ARBA00001947"/>
    </source>
</evidence>
<protein>
    <submittedName>
        <fullName evidence="9">Membrane metalloendopeptidase like 1</fullName>
    </submittedName>
</protein>
<accession>A0A670IJU2</accession>
<dbReference type="GeneTree" id="ENSGT00940000157799"/>
<evidence type="ECO:0000259" key="8">
    <source>
        <dbReference type="Pfam" id="PF05649"/>
    </source>
</evidence>
<evidence type="ECO:0000259" key="7">
    <source>
        <dbReference type="Pfam" id="PF01431"/>
    </source>
</evidence>
<dbReference type="InterPro" id="IPR000718">
    <property type="entry name" value="Peptidase_M13"/>
</dbReference>
<dbReference type="InterPro" id="IPR042089">
    <property type="entry name" value="Peptidase_M13_dom_2"/>
</dbReference>
<dbReference type="PANTHER" id="PTHR11733">
    <property type="entry name" value="ZINC METALLOPROTEASE FAMILY M13 NEPRILYSIN-RELATED"/>
    <property type="match status" value="1"/>
</dbReference>
<dbReference type="PROSITE" id="PS51885">
    <property type="entry name" value="NEPRILYSIN"/>
    <property type="match status" value="1"/>
</dbReference>
<feature type="domain" description="Peptidase M13 C-terminal" evidence="7">
    <location>
        <begin position="477"/>
        <end position="683"/>
    </location>
</feature>
<evidence type="ECO:0000256" key="2">
    <source>
        <dbReference type="ARBA" id="ARBA00022670"/>
    </source>
</evidence>
<dbReference type="SUPFAM" id="SSF55486">
    <property type="entry name" value="Metalloproteases ('zincins'), catalytic domain"/>
    <property type="match status" value="1"/>
</dbReference>
<keyword evidence="4" id="KW-0378">Hydrolase</keyword>
<keyword evidence="10" id="KW-1185">Reference proteome</keyword>
<dbReference type="InterPro" id="IPR018497">
    <property type="entry name" value="Peptidase_M13_C"/>
</dbReference>
<dbReference type="GO" id="GO:0016485">
    <property type="term" value="P:protein processing"/>
    <property type="evidence" value="ECO:0007669"/>
    <property type="project" value="TreeGrafter"/>
</dbReference>
<evidence type="ECO:0000256" key="3">
    <source>
        <dbReference type="ARBA" id="ARBA00022723"/>
    </source>
</evidence>